<reference evidence="1" key="1">
    <citation type="submission" date="2023-08" db="EMBL/GenBank/DDBJ databases">
        <authorList>
            <person name="Audoor S."/>
            <person name="Bilcke G."/>
        </authorList>
    </citation>
    <scope>NUCLEOTIDE SEQUENCE</scope>
</reference>
<accession>A0AAD2CIH7</accession>
<evidence type="ECO:0000313" key="1">
    <source>
        <dbReference type="EMBL" id="CAJ1932529.1"/>
    </source>
</evidence>
<gene>
    <name evidence="1" type="ORF">CYCCA115_LOCUS2882</name>
</gene>
<keyword evidence="2" id="KW-1185">Reference proteome</keyword>
<evidence type="ECO:0000313" key="2">
    <source>
        <dbReference type="Proteomes" id="UP001295423"/>
    </source>
</evidence>
<dbReference type="EMBL" id="CAKOGP040000224">
    <property type="protein sequence ID" value="CAJ1932529.1"/>
    <property type="molecule type" value="Genomic_DNA"/>
</dbReference>
<sequence length="190" mass="21281">MPGCFCKNNTPHTPRRKTSVSFNETVEIFVVMSRSEYTIRERKNCYFSAEYHQNMSLWLGAVTEGMSVSETRGIEAFLPSSGDEQGALRDLHIDSVMDEQERQFEEGIEDAWAIAETCRRTSAKGAIIAYITAKKDERAAFGAYMKMDSDYNLLCVPPSPTSMDRATVKSYFATSDMENLSTPLLITPAA</sequence>
<protein>
    <submittedName>
        <fullName evidence="1">Uncharacterized protein</fullName>
    </submittedName>
</protein>
<comment type="caution">
    <text evidence="1">The sequence shown here is derived from an EMBL/GenBank/DDBJ whole genome shotgun (WGS) entry which is preliminary data.</text>
</comment>
<dbReference type="Proteomes" id="UP001295423">
    <property type="component" value="Unassembled WGS sequence"/>
</dbReference>
<name>A0AAD2CIH7_9STRA</name>
<organism evidence="1 2">
    <name type="scientific">Cylindrotheca closterium</name>
    <dbReference type="NCBI Taxonomy" id="2856"/>
    <lineage>
        <taxon>Eukaryota</taxon>
        <taxon>Sar</taxon>
        <taxon>Stramenopiles</taxon>
        <taxon>Ochrophyta</taxon>
        <taxon>Bacillariophyta</taxon>
        <taxon>Bacillariophyceae</taxon>
        <taxon>Bacillariophycidae</taxon>
        <taxon>Bacillariales</taxon>
        <taxon>Bacillariaceae</taxon>
        <taxon>Cylindrotheca</taxon>
    </lineage>
</organism>
<dbReference type="AlphaFoldDB" id="A0AAD2CIH7"/>
<proteinExistence type="predicted"/>